<comment type="caution">
    <text evidence="1">The sequence shown here is derived from an EMBL/GenBank/DDBJ whole genome shotgun (WGS) entry which is preliminary data.</text>
</comment>
<sequence length="93" mass="10276">MVEYSQKWHNGTSKSRSIETSNELAAIQAQLNNLGREIKKVNEKVFVAQVGCWKSSHPLNLFTLPHLTKPIATLAILKNLIGYGTGQISKGLD</sequence>
<accession>A0A6L2NIP7</accession>
<organism evidence="1">
    <name type="scientific">Tanacetum cinerariifolium</name>
    <name type="common">Dalmatian daisy</name>
    <name type="synonym">Chrysanthemum cinerariifolium</name>
    <dbReference type="NCBI Taxonomy" id="118510"/>
    <lineage>
        <taxon>Eukaryota</taxon>
        <taxon>Viridiplantae</taxon>
        <taxon>Streptophyta</taxon>
        <taxon>Embryophyta</taxon>
        <taxon>Tracheophyta</taxon>
        <taxon>Spermatophyta</taxon>
        <taxon>Magnoliopsida</taxon>
        <taxon>eudicotyledons</taxon>
        <taxon>Gunneridae</taxon>
        <taxon>Pentapetalae</taxon>
        <taxon>asterids</taxon>
        <taxon>campanulids</taxon>
        <taxon>Asterales</taxon>
        <taxon>Asteraceae</taxon>
        <taxon>Asteroideae</taxon>
        <taxon>Anthemideae</taxon>
        <taxon>Anthemidinae</taxon>
        <taxon>Tanacetum</taxon>
    </lineage>
</organism>
<reference evidence="1" key="1">
    <citation type="journal article" date="2019" name="Sci. Rep.">
        <title>Draft genome of Tanacetum cinerariifolium, the natural source of mosquito coil.</title>
        <authorList>
            <person name="Yamashiro T."/>
            <person name="Shiraishi A."/>
            <person name="Satake H."/>
            <person name="Nakayama K."/>
        </authorList>
    </citation>
    <scope>NUCLEOTIDE SEQUENCE</scope>
</reference>
<gene>
    <name evidence="1" type="ORF">Tci_056342</name>
</gene>
<protein>
    <submittedName>
        <fullName evidence="1">Uncharacterized protein</fullName>
    </submittedName>
</protein>
<evidence type="ECO:0000313" key="1">
    <source>
        <dbReference type="EMBL" id="GEU84364.1"/>
    </source>
</evidence>
<name>A0A6L2NIP7_TANCI</name>
<proteinExistence type="predicted"/>
<dbReference type="EMBL" id="BKCJ010008877">
    <property type="protein sequence ID" value="GEU84364.1"/>
    <property type="molecule type" value="Genomic_DNA"/>
</dbReference>
<dbReference type="AlphaFoldDB" id="A0A6L2NIP7"/>